<gene>
    <name evidence="4" type="ORF">AQJ67_07120</name>
</gene>
<reference evidence="4 5" key="1">
    <citation type="submission" date="2015-10" db="EMBL/GenBank/DDBJ databases">
        <title>Draft genome sequence of Streptomyces caeruleatus NRRL B-24802, type strain for the species Streptomyces caeruleatus.</title>
        <authorList>
            <person name="Ruckert C."/>
            <person name="Winkler A."/>
            <person name="Kalinowski J."/>
            <person name="Kampfer P."/>
            <person name="Glaeser S."/>
        </authorList>
    </citation>
    <scope>NUCLEOTIDE SEQUENCE [LARGE SCALE GENOMIC DNA]</scope>
    <source>
        <strain evidence="4 5">NRRL B-24802</strain>
    </source>
</reference>
<dbReference type="PANTHER" id="PTHR30149:SF0">
    <property type="entry name" value="HYDROGENASE MATURATION FACTOR HYPD"/>
    <property type="match status" value="1"/>
</dbReference>
<dbReference type="GO" id="GO:0005506">
    <property type="term" value="F:iron ion binding"/>
    <property type="evidence" value="ECO:0007669"/>
    <property type="project" value="TreeGrafter"/>
</dbReference>
<dbReference type="NCBIfam" id="TIGR00075">
    <property type="entry name" value="hypD"/>
    <property type="match status" value="1"/>
</dbReference>
<comment type="similarity">
    <text evidence="1">Belongs to the HypD family.</text>
</comment>
<accession>A0A101U6V4</accession>
<dbReference type="GO" id="GO:0051604">
    <property type="term" value="P:protein maturation"/>
    <property type="evidence" value="ECO:0007669"/>
    <property type="project" value="TreeGrafter"/>
</dbReference>
<comment type="caution">
    <text evidence="4">The sequence shown here is derived from an EMBL/GenBank/DDBJ whole genome shotgun (WGS) entry which is preliminary data.</text>
</comment>
<dbReference type="PANTHER" id="PTHR30149">
    <property type="entry name" value="HYDROGENASE PROTEIN ASSEMBLY PROTEIN HYPD"/>
    <property type="match status" value="1"/>
</dbReference>
<organism evidence="4 5">
    <name type="scientific">Streptomyces caeruleatus</name>
    <dbReference type="NCBI Taxonomy" id="661399"/>
    <lineage>
        <taxon>Bacteria</taxon>
        <taxon>Bacillati</taxon>
        <taxon>Actinomycetota</taxon>
        <taxon>Actinomycetes</taxon>
        <taxon>Kitasatosporales</taxon>
        <taxon>Streptomycetaceae</taxon>
        <taxon>Streptomyces</taxon>
    </lineage>
</organism>
<evidence type="ECO:0000313" key="4">
    <source>
        <dbReference type="EMBL" id="KUO05153.1"/>
    </source>
</evidence>
<dbReference type="RefSeq" id="WP_062717184.1">
    <property type="nucleotide sequence ID" value="NZ_KQ948925.1"/>
</dbReference>
<keyword evidence="3" id="KW-0408">Iron</keyword>
<protein>
    <submittedName>
        <fullName evidence="4">Hydrogenase formation protein HupD</fullName>
    </submittedName>
</protein>
<dbReference type="Gene3D" id="3.40.50.11740">
    <property type="entry name" value="HypD, alpha/beta domain 2"/>
    <property type="match status" value="2"/>
</dbReference>
<sequence length="380" mass="41908">MKYIDEFNDPELARRLLDEIRAIATRPWALMEVCGGQTHSIIRHGIDQLLPEQVELIHGPGCPVCVTPLEVIDKALEIAARPGVIFCSFGDMLRVPGTDRDLFRVKGEGGDVRVVYSPLDALELARRNPDREVVFFAIGFETTAPANAMAVHQARRLGLSNFSLLVSHVRVPPAVEAIMTAPECRVQGFLAAGHVCSVMGMAEYPGLAERFRVPMVVTGFEPLDILEGIRRAVRQLERGEHRVENAYPRAVREEGNPAAVRMIEEVFEVTDRNWRGIGRIPLSGWRLTEAFRAYDAEHRFDVTGIRTEEPAECRSGEVLQGLIKPTECAAFGTTCTPRTPLGATMVSSEGACAAYYLYRRMNAPTPRSGGATQEEVAPVA</sequence>
<dbReference type="OrthoDB" id="9770424at2"/>
<evidence type="ECO:0000256" key="1">
    <source>
        <dbReference type="ARBA" id="ARBA00007888"/>
    </source>
</evidence>
<evidence type="ECO:0000313" key="5">
    <source>
        <dbReference type="Proteomes" id="UP000053429"/>
    </source>
</evidence>
<dbReference type="InterPro" id="IPR002780">
    <property type="entry name" value="Hyd_form_HypD"/>
</dbReference>
<dbReference type="Proteomes" id="UP000053429">
    <property type="component" value="Unassembled WGS sequence"/>
</dbReference>
<keyword evidence="5" id="KW-1185">Reference proteome</keyword>
<evidence type="ECO:0000256" key="2">
    <source>
        <dbReference type="ARBA" id="ARBA00022723"/>
    </source>
</evidence>
<evidence type="ECO:0000256" key="3">
    <source>
        <dbReference type="ARBA" id="ARBA00023004"/>
    </source>
</evidence>
<dbReference type="GO" id="GO:0070025">
    <property type="term" value="F:carbon monoxide binding"/>
    <property type="evidence" value="ECO:0007669"/>
    <property type="project" value="TreeGrafter"/>
</dbReference>
<dbReference type="AlphaFoldDB" id="A0A101U6V4"/>
<dbReference type="InterPro" id="IPR042244">
    <property type="entry name" value="HypD_2_sf"/>
</dbReference>
<dbReference type="STRING" id="661399.AQJ67_07120"/>
<dbReference type="EMBL" id="LMWY01000005">
    <property type="protein sequence ID" value="KUO05153.1"/>
    <property type="molecule type" value="Genomic_DNA"/>
</dbReference>
<dbReference type="Pfam" id="PF01924">
    <property type="entry name" value="HypD"/>
    <property type="match status" value="1"/>
</dbReference>
<keyword evidence="2" id="KW-0479">Metal-binding</keyword>
<dbReference type="InterPro" id="IPR042243">
    <property type="entry name" value="HypD_1"/>
</dbReference>
<dbReference type="PIRSF" id="PIRSF005622">
    <property type="entry name" value="Hydrgn_mat_hypD"/>
    <property type="match status" value="1"/>
</dbReference>
<name>A0A101U6V4_9ACTN</name>
<dbReference type="Gene3D" id="6.10.20.100">
    <property type="match status" value="1"/>
</dbReference>
<dbReference type="GO" id="GO:0051539">
    <property type="term" value="F:4 iron, 4 sulfur cluster binding"/>
    <property type="evidence" value="ECO:0007669"/>
    <property type="project" value="TreeGrafter"/>
</dbReference>
<proteinExistence type="inferred from homology"/>